<evidence type="ECO:0000313" key="1">
    <source>
        <dbReference type="EMBL" id="RIA86901.1"/>
    </source>
</evidence>
<reference evidence="1 2" key="1">
    <citation type="submission" date="2018-06" db="EMBL/GenBank/DDBJ databases">
        <title>Comparative genomics reveals the genomic features of Rhizophagus irregularis, R. cerebriforme, R. diaphanum and Gigaspora rosea, and their symbiotic lifestyle signature.</title>
        <authorList>
            <person name="Morin E."/>
            <person name="San Clemente H."/>
            <person name="Chen E.C.H."/>
            <person name="De La Providencia I."/>
            <person name="Hainaut M."/>
            <person name="Kuo A."/>
            <person name="Kohler A."/>
            <person name="Murat C."/>
            <person name="Tang N."/>
            <person name="Roy S."/>
            <person name="Loubradou J."/>
            <person name="Henrissat B."/>
            <person name="Grigoriev I.V."/>
            <person name="Corradi N."/>
            <person name="Roux C."/>
            <person name="Martin F.M."/>
        </authorList>
    </citation>
    <scope>NUCLEOTIDE SEQUENCE [LARGE SCALE GENOMIC DNA]</scope>
    <source>
        <strain evidence="1 2">DAOM 227022</strain>
    </source>
</reference>
<comment type="caution">
    <text evidence="1">The sequence shown here is derived from an EMBL/GenBank/DDBJ whole genome shotgun (WGS) entry which is preliminary data.</text>
</comment>
<dbReference type="Proteomes" id="UP000265703">
    <property type="component" value="Unassembled WGS sequence"/>
</dbReference>
<sequence length="74" mass="8755">ISNIRDKLVYVAIQRADALTDYNNDLVKRYEFMQQTILADESLTNDEKSEAIKELNKYHDFDKILYNKGKKKNL</sequence>
<dbReference type="EMBL" id="QKYT01000338">
    <property type="protein sequence ID" value="RIA86901.1"/>
    <property type="molecule type" value="Genomic_DNA"/>
</dbReference>
<evidence type="ECO:0000313" key="2">
    <source>
        <dbReference type="Proteomes" id="UP000265703"/>
    </source>
</evidence>
<accession>A0A397SVH3</accession>
<gene>
    <name evidence="1" type="ORF">C1645_778534</name>
</gene>
<dbReference type="AlphaFoldDB" id="A0A397SVH3"/>
<feature type="non-terminal residue" evidence="1">
    <location>
        <position position="1"/>
    </location>
</feature>
<name>A0A397SVH3_9GLOM</name>
<proteinExistence type="predicted"/>
<protein>
    <submittedName>
        <fullName evidence="1">Uncharacterized protein</fullName>
    </submittedName>
</protein>
<organism evidence="1 2">
    <name type="scientific">Glomus cerebriforme</name>
    <dbReference type="NCBI Taxonomy" id="658196"/>
    <lineage>
        <taxon>Eukaryota</taxon>
        <taxon>Fungi</taxon>
        <taxon>Fungi incertae sedis</taxon>
        <taxon>Mucoromycota</taxon>
        <taxon>Glomeromycotina</taxon>
        <taxon>Glomeromycetes</taxon>
        <taxon>Glomerales</taxon>
        <taxon>Glomeraceae</taxon>
        <taxon>Glomus</taxon>
    </lineage>
</organism>
<keyword evidence="2" id="KW-1185">Reference proteome</keyword>